<dbReference type="InterPro" id="IPR036116">
    <property type="entry name" value="FN3_sf"/>
</dbReference>
<gene>
    <name evidence="4" type="ORF">CYCCA115_LOCUS20856</name>
</gene>
<feature type="region of interest" description="Disordered" evidence="2">
    <location>
        <begin position="179"/>
        <end position="230"/>
    </location>
</feature>
<feature type="domain" description="Fibronectin type-III" evidence="3">
    <location>
        <begin position="6"/>
        <end position="100"/>
    </location>
</feature>
<protein>
    <recommendedName>
        <fullName evidence="3">Fibronectin type-III domain-containing protein</fullName>
    </recommendedName>
</protein>
<feature type="compositionally biased region" description="Low complexity" evidence="2">
    <location>
        <begin position="202"/>
        <end position="223"/>
    </location>
</feature>
<dbReference type="InterPro" id="IPR013783">
    <property type="entry name" value="Ig-like_fold"/>
</dbReference>
<evidence type="ECO:0000256" key="1">
    <source>
        <dbReference type="ARBA" id="ARBA00022737"/>
    </source>
</evidence>
<dbReference type="CDD" id="cd00063">
    <property type="entry name" value="FN3"/>
    <property type="match status" value="3"/>
</dbReference>
<reference evidence="4" key="1">
    <citation type="submission" date="2023-08" db="EMBL/GenBank/DDBJ databases">
        <authorList>
            <person name="Audoor S."/>
            <person name="Bilcke G."/>
        </authorList>
    </citation>
    <scope>NUCLEOTIDE SEQUENCE</scope>
</reference>
<dbReference type="PANTHER" id="PTHR46708:SF2">
    <property type="entry name" value="FIBRONECTIN TYPE-III DOMAIN-CONTAINING PROTEIN"/>
    <property type="match status" value="1"/>
</dbReference>
<name>A0AAD2PX47_9STRA</name>
<dbReference type="AlphaFoldDB" id="A0AAD2PX47"/>
<comment type="caution">
    <text evidence="4">The sequence shown here is derived from an EMBL/GenBank/DDBJ whole genome shotgun (WGS) entry which is preliminary data.</text>
</comment>
<dbReference type="PROSITE" id="PS50853">
    <property type="entry name" value="FN3"/>
    <property type="match status" value="3"/>
</dbReference>
<dbReference type="InterPro" id="IPR003961">
    <property type="entry name" value="FN3_dom"/>
</dbReference>
<dbReference type="EMBL" id="CAKOGP040002202">
    <property type="protein sequence ID" value="CAJ1964913.1"/>
    <property type="molecule type" value="Genomic_DNA"/>
</dbReference>
<dbReference type="Proteomes" id="UP001295423">
    <property type="component" value="Unassembled WGS sequence"/>
</dbReference>
<organism evidence="4 5">
    <name type="scientific">Cylindrotheca closterium</name>
    <dbReference type="NCBI Taxonomy" id="2856"/>
    <lineage>
        <taxon>Eukaryota</taxon>
        <taxon>Sar</taxon>
        <taxon>Stramenopiles</taxon>
        <taxon>Ochrophyta</taxon>
        <taxon>Bacillariophyta</taxon>
        <taxon>Bacillariophyceae</taxon>
        <taxon>Bacillariophycidae</taxon>
        <taxon>Bacillariales</taxon>
        <taxon>Bacillariaceae</taxon>
        <taxon>Cylindrotheca</taxon>
    </lineage>
</organism>
<evidence type="ECO:0000259" key="3">
    <source>
        <dbReference type="PROSITE" id="PS50853"/>
    </source>
</evidence>
<feature type="region of interest" description="Disordered" evidence="2">
    <location>
        <begin position="433"/>
        <end position="454"/>
    </location>
</feature>
<evidence type="ECO:0000256" key="2">
    <source>
        <dbReference type="SAM" id="MobiDB-lite"/>
    </source>
</evidence>
<dbReference type="SUPFAM" id="SSF49265">
    <property type="entry name" value="Fibronectin type III"/>
    <property type="match status" value="2"/>
</dbReference>
<evidence type="ECO:0000313" key="5">
    <source>
        <dbReference type="Proteomes" id="UP001295423"/>
    </source>
</evidence>
<dbReference type="InterPro" id="IPR050991">
    <property type="entry name" value="ECM_Regulatory_Proteins"/>
</dbReference>
<evidence type="ECO:0000313" key="4">
    <source>
        <dbReference type="EMBL" id="CAJ1964913.1"/>
    </source>
</evidence>
<dbReference type="PANTHER" id="PTHR46708">
    <property type="entry name" value="TENASCIN"/>
    <property type="match status" value="1"/>
</dbReference>
<keyword evidence="1" id="KW-0677">Repeat</keyword>
<feature type="domain" description="Fibronectin type-III" evidence="3">
    <location>
        <begin position="105"/>
        <end position="198"/>
    </location>
</feature>
<dbReference type="Gene3D" id="2.60.40.10">
    <property type="entry name" value="Immunoglobulins"/>
    <property type="match status" value="4"/>
</dbReference>
<proteinExistence type="predicted"/>
<keyword evidence="5" id="KW-1185">Reference proteome</keyword>
<dbReference type="SMART" id="SM00060">
    <property type="entry name" value="FN3"/>
    <property type="match status" value="4"/>
</dbReference>
<sequence length="454" mass="51901">MANYSMIQEVILVDARSDSMTISWTKVEEAVCYILEFRTVNPLEPDWQRLAEDIQGTSSRKRNLMPESQYFFRISPVYEDDTVGPWITHPESFETLTQEQDEDYAMAAPIVTIPAEPNALIITWEEVDEDVHGFEMQMRENKGGAKWFGFQVSSVSSEVKKKNLTSPWGYQFRVRPVTDFDEPFSPPSNPVQPRRGEKYNRNRAQPAAAPRSARQASQQYEEQGYAEEEYYDPDATPQRQYGDFKEYCMPAPWFKTAGEGAVLICWQRQQGATGYELQMKEIVPGYSQEEGWETIAARLSGTEVKKKNLWSANGYQFRVRPVDGPMSGRGFSNHSNPVVLPQTSKMRQARTTAGAKLSHDVIHAMPAPWFKGANEKNAIMVVWQPQARVTAYTLQMKECAQGEQWQTIAERLTNTEVKKKNLYSQNGYQFRVKPLDGPNKHKEFSKPSSIAFAH</sequence>
<accession>A0AAD2PX47</accession>
<feature type="domain" description="Fibronectin type-III" evidence="3">
    <location>
        <begin position="364"/>
        <end position="454"/>
    </location>
</feature>